<dbReference type="InterPro" id="IPR013868">
    <property type="entry name" value="Cut8/Sts1_fam"/>
</dbReference>
<comment type="function">
    <text evidence="3">Involved in ubiquitin-mediated protein degradation. Regulatory factor in the ubiquitin/proteasome pathway that controls the turnover of proteasome substrates. Targets proteasomes to the nucleus and facilitates the degradation of nuclear proteins.</text>
</comment>
<organism evidence="4 5">
    <name type="scientific">Polyrhizophydium stewartii</name>
    <dbReference type="NCBI Taxonomy" id="2732419"/>
    <lineage>
        <taxon>Eukaryota</taxon>
        <taxon>Fungi</taxon>
        <taxon>Fungi incertae sedis</taxon>
        <taxon>Chytridiomycota</taxon>
        <taxon>Chytridiomycota incertae sedis</taxon>
        <taxon>Chytridiomycetes</taxon>
        <taxon>Rhizophydiales</taxon>
        <taxon>Rhizophydiales incertae sedis</taxon>
        <taxon>Polyrhizophydium</taxon>
    </lineage>
</organism>
<gene>
    <name evidence="4" type="primary">STS1</name>
    <name evidence="4" type="ORF">HK105_206981</name>
</gene>
<comment type="subcellular location">
    <subcellularLocation>
        <location evidence="3">Cytoplasm</location>
    </subcellularLocation>
    <subcellularLocation>
        <location evidence="3">Nucleus</location>
    </subcellularLocation>
</comment>
<keyword evidence="3" id="KW-0813">Transport</keyword>
<comment type="caution">
    <text evidence="4">The sequence shown here is derived from an EMBL/GenBank/DDBJ whole genome shotgun (WGS) entry which is preliminary data.</text>
</comment>
<dbReference type="PANTHER" id="PTHR28032:SF1">
    <property type="entry name" value="FI02826P"/>
    <property type="match status" value="1"/>
</dbReference>
<dbReference type="InterPro" id="IPR038422">
    <property type="entry name" value="Cut8/Sts1_sf"/>
</dbReference>
<dbReference type="Pfam" id="PF08559">
    <property type="entry name" value="Cut8"/>
    <property type="match status" value="1"/>
</dbReference>
<dbReference type="EMBL" id="JADGIZ020000045">
    <property type="protein sequence ID" value="KAL2913521.1"/>
    <property type="molecule type" value="Genomic_DNA"/>
</dbReference>
<dbReference type="GO" id="GO:0000502">
    <property type="term" value="C:proteasome complex"/>
    <property type="evidence" value="ECO:0007669"/>
    <property type="project" value="UniProtKB-KW"/>
</dbReference>
<protein>
    <recommendedName>
        <fullName evidence="3">Tethering factor for nuclear proteasome STS1</fullName>
    </recommendedName>
</protein>
<dbReference type="Proteomes" id="UP001527925">
    <property type="component" value="Unassembled WGS sequence"/>
</dbReference>
<keyword evidence="4" id="KW-0647">Proteasome</keyword>
<evidence type="ECO:0000313" key="4">
    <source>
        <dbReference type="EMBL" id="KAL2913521.1"/>
    </source>
</evidence>
<dbReference type="Gene3D" id="1.20.58.1590">
    <property type="entry name" value="Tethering factor for nuclear proteasome Cut8/Sts1"/>
    <property type="match status" value="1"/>
</dbReference>
<comment type="subunit">
    <text evidence="3">Binds the proteasome.</text>
</comment>
<keyword evidence="3" id="KW-0963">Cytoplasm</keyword>
<sequence>MGELLQTLDKPQLLNLLVSVMAVHPEAQATAAALMPRPSVESVGQILATHEKQLFDAFPYSKLGPDRSDYAFNRVRPHIEDLRDTILHYLDFFTLPASFPHALQHEYPSTAFAYLHLATGIVHRLPIWQNEARNEETRAALYERLGRHWRIVVGEVGRRAREEGKVFGAYAVGEWARNLHLHSAELNSGFGLGEAFDEFKRQLGWIIGLDADGVRPLGGQGLGFGGFSLGSGGMFLPVDSVPAHASRLFSPSAF</sequence>
<reference evidence="4 5" key="1">
    <citation type="submission" date="2023-09" db="EMBL/GenBank/DDBJ databases">
        <title>Pangenome analysis of Batrachochytrium dendrobatidis and related Chytrids.</title>
        <authorList>
            <person name="Yacoub M.N."/>
            <person name="Stajich J.E."/>
            <person name="James T.Y."/>
        </authorList>
    </citation>
    <scope>NUCLEOTIDE SEQUENCE [LARGE SCALE GENOMIC DNA]</scope>
    <source>
        <strain evidence="4 5">JEL0888</strain>
    </source>
</reference>
<comment type="similarity">
    <text evidence="1 3">Belongs to the cut8/STS1 family.</text>
</comment>
<evidence type="ECO:0000256" key="1">
    <source>
        <dbReference type="ARBA" id="ARBA00006199"/>
    </source>
</evidence>
<keyword evidence="2 3" id="KW-0539">Nucleus</keyword>
<keyword evidence="3" id="KW-0653">Protein transport</keyword>
<keyword evidence="5" id="KW-1185">Reference proteome</keyword>
<name>A0ABR4N1W5_9FUNG</name>
<accession>A0ABR4N1W5</accession>
<dbReference type="PANTHER" id="PTHR28032">
    <property type="entry name" value="FI02826P"/>
    <property type="match status" value="1"/>
</dbReference>
<proteinExistence type="inferred from homology"/>
<evidence type="ECO:0000256" key="3">
    <source>
        <dbReference type="RuleBase" id="RU368013"/>
    </source>
</evidence>
<evidence type="ECO:0000313" key="5">
    <source>
        <dbReference type="Proteomes" id="UP001527925"/>
    </source>
</evidence>
<evidence type="ECO:0000256" key="2">
    <source>
        <dbReference type="ARBA" id="ARBA00023242"/>
    </source>
</evidence>